<comment type="caution">
    <text evidence="1">The sequence shown here is derived from an EMBL/GenBank/DDBJ whole genome shotgun (WGS) entry which is preliminary data.</text>
</comment>
<dbReference type="Proteomes" id="UP000646749">
    <property type="component" value="Unassembled WGS sequence"/>
</dbReference>
<keyword evidence="2" id="KW-1185">Reference proteome</keyword>
<gene>
    <name evidence="1" type="ORF">Pen02_55170</name>
</gene>
<accession>A0ABQ4E778</accession>
<protein>
    <submittedName>
        <fullName evidence="1">Uncharacterized protein</fullName>
    </submittedName>
</protein>
<dbReference type="EMBL" id="BONW01000028">
    <property type="protein sequence ID" value="GIG90581.1"/>
    <property type="molecule type" value="Genomic_DNA"/>
</dbReference>
<organism evidence="1 2">
    <name type="scientific">Plantactinospora endophytica</name>
    <dbReference type="NCBI Taxonomy" id="673535"/>
    <lineage>
        <taxon>Bacteria</taxon>
        <taxon>Bacillati</taxon>
        <taxon>Actinomycetota</taxon>
        <taxon>Actinomycetes</taxon>
        <taxon>Micromonosporales</taxon>
        <taxon>Micromonosporaceae</taxon>
        <taxon>Plantactinospora</taxon>
    </lineage>
</organism>
<reference evidence="1 2" key="1">
    <citation type="submission" date="2021-01" db="EMBL/GenBank/DDBJ databases">
        <title>Whole genome shotgun sequence of Plantactinospora endophytica NBRC 110450.</title>
        <authorList>
            <person name="Komaki H."/>
            <person name="Tamura T."/>
        </authorList>
    </citation>
    <scope>NUCLEOTIDE SEQUENCE [LARGE SCALE GENOMIC DNA]</scope>
    <source>
        <strain evidence="1 2">NBRC 110450</strain>
    </source>
</reference>
<sequence length="101" mass="10416">MAPDDGWSAPGALHAVATTAAAVSGTTSIMPRRENRLAVYPDIYGSLLVPHPPVPAHGAAAPVSTPQDGGTTPCAILLRRRNRWCPGPASPISTKQAAKLI</sequence>
<evidence type="ECO:0000313" key="1">
    <source>
        <dbReference type="EMBL" id="GIG90581.1"/>
    </source>
</evidence>
<proteinExistence type="predicted"/>
<evidence type="ECO:0000313" key="2">
    <source>
        <dbReference type="Proteomes" id="UP000646749"/>
    </source>
</evidence>
<name>A0ABQ4E778_9ACTN</name>